<gene>
    <name evidence="6" type="ORF">RYJ27_07730</name>
</gene>
<dbReference type="InterPro" id="IPR029510">
    <property type="entry name" value="Ald_DH_CS_GLU"/>
</dbReference>
<dbReference type="PROSITE" id="PS00687">
    <property type="entry name" value="ALDEHYDE_DEHYDR_GLU"/>
    <property type="match status" value="1"/>
</dbReference>
<evidence type="ECO:0000313" key="6">
    <source>
        <dbReference type="EMBL" id="WOQ68616.1"/>
    </source>
</evidence>
<keyword evidence="7" id="KW-1185">Reference proteome</keyword>
<dbReference type="InterPro" id="IPR015590">
    <property type="entry name" value="Aldehyde_DH_dom"/>
</dbReference>
<evidence type="ECO:0000313" key="7">
    <source>
        <dbReference type="Proteomes" id="UP001329313"/>
    </source>
</evidence>
<keyword evidence="2 4" id="KW-0560">Oxidoreductase</keyword>
<dbReference type="PANTHER" id="PTHR43353:SF5">
    <property type="entry name" value="SUCCINATE-SEMIALDEHYDE DEHYDROGENASE, MITOCHONDRIAL"/>
    <property type="match status" value="1"/>
</dbReference>
<dbReference type="InterPro" id="IPR016161">
    <property type="entry name" value="Ald_DH/histidinol_DH"/>
</dbReference>
<dbReference type="SUPFAM" id="SSF53720">
    <property type="entry name" value="ALDH-like"/>
    <property type="match status" value="1"/>
</dbReference>
<name>A0AAU0MDW0_9MICO</name>
<comment type="similarity">
    <text evidence="1 4">Belongs to the aldehyde dehydrogenase family.</text>
</comment>
<dbReference type="FunFam" id="3.40.309.10:FF:000009">
    <property type="entry name" value="Aldehyde dehydrogenase A"/>
    <property type="match status" value="1"/>
</dbReference>
<dbReference type="Gene3D" id="3.40.605.10">
    <property type="entry name" value="Aldehyde Dehydrogenase, Chain A, domain 1"/>
    <property type="match status" value="1"/>
</dbReference>
<dbReference type="InterPro" id="IPR016162">
    <property type="entry name" value="Ald_DH_N"/>
</dbReference>
<dbReference type="Proteomes" id="UP001329313">
    <property type="component" value="Chromosome"/>
</dbReference>
<dbReference type="GO" id="GO:0004777">
    <property type="term" value="F:succinate-semialdehyde dehydrogenase (NAD+) activity"/>
    <property type="evidence" value="ECO:0007669"/>
    <property type="project" value="TreeGrafter"/>
</dbReference>
<dbReference type="AlphaFoldDB" id="A0AAU0MDW0"/>
<dbReference type="FunFam" id="3.40.605.10:FF:000007">
    <property type="entry name" value="NAD/NADP-dependent betaine aldehyde dehydrogenase"/>
    <property type="match status" value="1"/>
</dbReference>
<dbReference type="EMBL" id="CP137080">
    <property type="protein sequence ID" value="WOQ68616.1"/>
    <property type="molecule type" value="Genomic_DNA"/>
</dbReference>
<dbReference type="Gene3D" id="3.40.309.10">
    <property type="entry name" value="Aldehyde Dehydrogenase, Chain A, domain 2"/>
    <property type="match status" value="1"/>
</dbReference>
<dbReference type="GO" id="GO:0009450">
    <property type="term" value="P:gamma-aminobutyric acid catabolic process"/>
    <property type="evidence" value="ECO:0007669"/>
    <property type="project" value="TreeGrafter"/>
</dbReference>
<dbReference type="RefSeq" id="WP_330169757.1">
    <property type="nucleotide sequence ID" value="NZ_CP137080.1"/>
</dbReference>
<dbReference type="KEGG" id="mliy:RYJ27_07730"/>
<dbReference type="InterPro" id="IPR016163">
    <property type="entry name" value="Ald_DH_C"/>
</dbReference>
<organism evidence="6 7">
    <name type="scientific">Microbacterium limosum</name>
    <dbReference type="NCBI Taxonomy" id="3079935"/>
    <lineage>
        <taxon>Bacteria</taxon>
        <taxon>Bacillati</taxon>
        <taxon>Actinomycetota</taxon>
        <taxon>Actinomycetes</taxon>
        <taxon>Micrococcales</taxon>
        <taxon>Microbacteriaceae</taxon>
        <taxon>Microbacterium</taxon>
    </lineage>
</organism>
<proteinExistence type="inferred from homology"/>
<dbReference type="PANTHER" id="PTHR43353">
    <property type="entry name" value="SUCCINATE-SEMIALDEHYDE DEHYDROGENASE, MITOCHONDRIAL"/>
    <property type="match status" value="1"/>
</dbReference>
<protein>
    <submittedName>
        <fullName evidence="6">Aldehyde dehydrogenase family protein</fullName>
    </submittedName>
</protein>
<evidence type="ECO:0000256" key="3">
    <source>
        <dbReference type="PROSITE-ProRule" id="PRU10007"/>
    </source>
</evidence>
<evidence type="ECO:0000256" key="4">
    <source>
        <dbReference type="RuleBase" id="RU003345"/>
    </source>
</evidence>
<feature type="active site" evidence="3">
    <location>
        <position position="250"/>
    </location>
</feature>
<evidence type="ECO:0000256" key="1">
    <source>
        <dbReference type="ARBA" id="ARBA00009986"/>
    </source>
</evidence>
<evidence type="ECO:0000259" key="5">
    <source>
        <dbReference type="Pfam" id="PF00171"/>
    </source>
</evidence>
<evidence type="ECO:0000256" key="2">
    <source>
        <dbReference type="ARBA" id="ARBA00023002"/>
    </source>
</evidence>
<sequence>MSDTITPLLLAGRWVEGSAGAYDEVENPSTEEIIARVSTASEDDVEVAVTEAARAQKDWAKVPAADRAGVLHRLASLIERDSERLAGILVTELGKPVREARGEVSAAAGFCRFFAGIITTQGGEVLPTSAPSQELWLRREPIGVVAGIIPWNFPMALTTRKLAPAVVTGNAIVLKPAEITPLSALAIAELAIEAGVPAGIVSVLPGRGSIIGSALVRNPNIGFVTMTGSVRAGRSILHNAADRIIPVSLELGGKAPFIVFADADLDAAAEAAVATRMLNNGQACVANERTYIERSVFTEFTDLVAARMEHIVLGDPLEETTQVGPKASGSELANVERIVGAAVDAGARVLAGGERPQGSGFERGYWYRPTLLTDVAPDSPVIREEVFGPVLPVVAFDSEDEVVALANDTTFGLSSYLYTENFSRAMRMSHALRSGEVFINRGGPEEVNGFHGGWGESGLGGDDGVHGLELYRRKKTVYAAWSES</sequence>
<dbReference type="InterPro" id="IPR050740">
    <property type="entry name" value="Aldehyde_DH_Superfamily"/>
</dbReference>
<feature type="domain" description="Aldehyde dehydrogenase" evidence="5">
    <location>
        <begin position="14"/>
        <end position="477"/>
    </location>
</feature>
<dbReference type="Pfam" id="PF00171">
    <property type="entry name" value="Aldedh"/>
    <property type="match status" value="1"/>
</dbReference>
<reference evidence="6 7" key="1">
    <citation type="submission" date="2023-10" db="EMBL/GenBank/DDBJ databases">
        <title>Y20.</title>
        <authorList>
            <person name="Zhang G."/>
            <person name="Ding Y."/>
        </authorList>
    </citation>
    <scope>NUCLEOTIDE SEQUENCE [LARGE SCALE GENOMIC DNA]</scope>
    <source>
        <strain evidence="6 7">Y20</strain>
    </source>
</reference>
<accession>A0AAU0MDW0</accession>